<accession>A0A8H4RRL8</accession>
<feature type="chain" id="PRO_5034905105" evidence="3">
    <location>
        <begin position="19"/>
        <end position="221"/>
    </location>
</feature>
<name>A0A8H4RRL8_9HELO</name>
<keyword evidence="2" id="KW-0472">Membrane</keyword>
<keyword evidence="3" id="KW-0732">Signal</keyword>
<reference evidence="4 5" key="1">
    <citation type="submission" date="2020-03" db="EMBL/GenBank/DDBJ databases">
        <title>Draft Genome Sequence of Cudoniella acicularis.</title>
        <authorList>
            <person name="Buettner E."/>
            <person name="Kellner H."/>
        </authorList>
    </citation>
    <scope>NUCLEOTIDE SEQUENCE [LARGE SCALE GENOMIC DNA]</scope>
    <source>
        <strain evidence="4 5">DSM 108380</strain>
    </source>
</reference>
<evidence type="ECO:0000256" key="1">
    <source>
        <dbReference type="SAM" id="MobiDB-lite"/>
    </source>
</evidence>
<dbReference type="AlphaFoldDB" id="A0A8H4RRL8"/>
<keyword evidence="2" id="KW-1133">Transmembrane helix</keyword>
<sequence>MKSFLFKFLAAATPIAAAIVTGNAPPTPPKTVTSMVTQTVFVTTLFIISSTITVTEAITVVNYSTVSVTQTITPAPITLNFTNTQTLPASTITLPPATVTAQPEPQKKGVDEWMISTIVLIPVLFLSLAGGMTAVFFDRKQQEKRRKNMRNFGDGDFIPAGFELTPQPGVWRQSMQPTRSSAYTGRGEEASRVDTGSSPPPRYSSGMNILPPPDKFEEMYF</sequence>
<protein>
    <submittedName>
        <fullName evidence="4">Uncharacterized protein</fullName>
    </submittedName>
</protein>
<evidence type="ECO:0000256" key="2">
    <source>
        <dbReference type="SAM" id="Phobius"/>
    </source>
</evidence>
<evidence type="ECO:0000313" key="4">
    <source>
        <dbReference type="EMBL" id="KAF4634787.1"/>
    </source>
</evidence>
<comment type="caution">
    <text evidence="4">The sequence shown here is derived from an EMBL/GenBank/DDBJ whole genome shotgun (WGS) entry which is preliminary data.</text>
</comment>
<proteinExistence type="predicted"/>
<feature type="transmembrane region" description="Helical" evidence="2">
    <location>
        <begin position="113"/>
        <end position="137"/>
    </location>
</feature>
<dbReference type="EMBL" id="JAAMPI010000159">
    <property type="protein sequence ID" value="KAF4634787.1"/>
    <property type="molecule type" value="Genomic_DNA"/>
</dbReference>
<keyword evidence="5" id="KW-1185">Reference proteome</keyword>
<feature type="region of interest" description="Disordered" evidence="1">
    <location>
        <begin position="168"/>
        <end position="209"/>
    </location>
</feature>
<organism evidence="4 5">
    <name type="scientific">Cudoniella acicularis</name>
    <dbReference type="NCBI Taxonomy" id="354080"/>
    <lineage>
        <taxon>Eukaryota</taxon>
        <taxon>Fungi</taxon>
        <taxon>Dikarya</taxon>
        <taxon>Ascomycota</taxon>
        <taxon>Pezizomycotina</taxon>
        <taxon>Leotiomycetes</taxon>
        <taxon>Helotiales</taxon>
        <taxon>Tricladiaceae</taxon>
        <taxon>Cudoniella</taxon>
    </lineage>
</organism>
<dbReference type="Proteomes" id="UP000566819">
    <property type="component" value="Unassembled WGS sequence"/>
</dbReference>
<feature type="compositionally biased region" description="Polar residues" evidence="1">
    <location>
        <begin position="173"/>
        <end position="183"/>
    </location>
</feature>
<gene>
    <name evidence="4" type="ORF">G7Y89_g3311</name>
</gene>
<feature type="signal peptide" evidence="3">
    <location>
        <begin position="1"/>
        <end position="18"/>
    </location>
</feature>
<keyword evidence="2" id="KW-0812">Transmembrane</keyword>
<evidence type="ECO:0000256" key="3">
    <source>
        <dbReference type="SAM" id="SignalP"/>
    </source>
</evidence>
<evidence type="ECO:0000313" key="5">
    <source>
        <dbReference type="Proteomes" id="UP000566819"/>
    </source>
</evidence>